<dbReference type="SMART" id="SM00320">
    <property type="entry name" value="WD40"/>
    <property type="match status" value="4"/>
</dbReference>
<dbReference type="GO" id="GO:0003682">
    <property type="term" value="F:chromatin binding"/>
    <property type="evidence" value="ECO:0007669"/>
    <property type="project" value="TreeGrafter"/>
</dbReference>
<feature type="repeat" description="WD" evidence="5">
    <location>
        <begin position="308"/>
        <end position="345"/>
    </location>
</feature>
<evidence type="ECO:0000313" key="11">
    <source>
        <dbReference type="Proteomes" id="UP000398389"/>
    </source>
</evidence>
<evidence type="ECO:0000256" key="5">
    <source>
        <dbReference type="PROSITE-ProRule" id="PRU00221"/>
    </source>
</evidence>
<feature type="compositionally biased region" description="Basic and acidic residues" evidence="6">
    <location>
        <begin position="412"/>
        <end position="436"/>
    </location>
</feature>
<feature type="compositionally biased region" description="Acidic residues" evidence="6">
    <location>
        <begin position="486"/>
        <end position="497"/>
    </location>
</feature>
<evidence type="ECO:0000259" key="9">
    <source>
        <dbReference type="Pfam" id="PF20946"/>
    </source>
</evidence>
<dbReference type="PROSITE" id="PS50082">
    <property type="entry name" value="WD_REPEATS_2"/>
    <property type="match status" value="1"/>
</dbReference>
<feature type="compositionally biased region" description="Acidic residues" evidence="6">
    <location>
        <begin position="437"/>
        <end position="446"/>
    </location>
</feature>
<evidence type="ECO:0000256" key="6">
    <source>
        <dbReference type="SAM" id="MobiDB-lite"/>
    </source>
</evidence>
<feature type="region of interest" description="Disordered" evidence="6">
    <location>
        <begin position="798"/>
        <end position="832"/>
    </location>
</feature>
<name>A0A5E8BIK5_9ASCO</name>
<feature type="compositionally biased region" description="Low complexity" evidence="6">
    <location>
        <begin position="447"/>
        <end position="458"/>
    </location>
</feature>
<reference evidence="10 11" key="1">
    <citation type="submission" date="2019-09" db="EMBL/GenBank/DDBJ databases">
        <authorList>
            <person name="Brejova B."/>
        </authorList>
    </citation>
    <scope>NUCLEOTIDE SEQUENCE [LARGE SCALE GENOMIC DNA]</scope>
</reference>
<keyword evidence="3" id="KW-0677">Repeat</keyword>
<organism evidence="10 11">
    <name type="scientific">Magnusiomyces paraingens</name>
    <dbReference type="NCBI Taxonomy" id="2606893"/>
    <lineage>
        <taxon>Eukaryota</taxon>
        <taxon>Fungi</taxon>
        <taxon>Dikarya</taxon>
        <taxon>Ascomycota</taxon>
        <taxon>Saccharomycotina</taxon>
        <taxon>Dipodascomycetes</taxon>
        <taxon>Dipodascales</taxon>
        <taxon>Dipodascaceae</taxon>
        <taxon>Magnusiomyces</taxon>
    </lineage>
</organism>
<dbReference type="GO" id="GO:0006261">
    <property type="term" value="P:DNA-templated DNA replication"/>
    <property type="evidence" value="ECO:0007669"/>
    <property type="project" value="TreeGrafter"/>
</dbReference>
<dbReference type="PANTHER" id="PTHR19932:SF10">
    <property type="entry name" value="WD REPEAT AND HMG-BOX DNA-BINDING PROTEIN 1"/>
    <property type="match status" value="1"/>
</dbReference>
<feature type="compositionally biased region" description="Acidic residues" evidence="6">
    <location>
        <begin position="799"/>
        <end position="815"/>
    </location>
</feature>
<feature type="compositionally biased region" description="Acidic residues" evidence="6">
    <location>
        <begin position="71"/>
        <end position="86"/>
    </location>
</feature>
<dbReference type="RefSeq" id="XP_031853464.1">
    <property type="nucleotide sequence ID" value="XM_031997573.1"/>
</dbReference>
<dbReference type="Pfam" id="PF12894">
    <property type="entry name" value="ANAPC4_WD40"/>
    <property type="match status" value="1"/>
</dbReference>
<dbReference type="Proteomes" id="UP000398389">
    <property type="component" value="Unassembled WGS sequence"/>
</dbReference>
<dbReference type="OrthoDB" id="427368at2759"/>
<dbReference type="InterPro" id="IPR024977">
    <property type="entry name" value="Apc4-like_WD40_dom"/>
</dbReference>
<protein>
    <submittedName>
        <fullName evidence="10">Uncharacterized protein</fullName>
    </submittedName>
</protein>
<evidence type="ECO:0000256" key="3">
    <source>
        <dbReference type="ARBA" id="ARBA00022737"/>
    </source>
</evidence>
<dbReference type="Pfam" id="PF12341">
    <property type="entry name" value="Mcl1_mid"/>
    <property type="match status" value="1"/>
</dbReference>
<dbReference type="InterPro" id="IPR048591">
    <property type="entry name" value="WDHD1/CFT4_hel"/>
</dbReference>
<dbReference type="InterPro" id="IPR019775">
    <property type="entry name" value="WD40_repeat_CS"/>
</dbReference>
<keyword evidence="11" id="KW-1185">Reference proteome</keyword>
<keyword evidence="4" id="KW-0539">Nucleus</keyword>
<feature type="compositionally biased region" description="Basic and acidic residues" evidence="6">
    <location>
        <begin position="816"/>
        <end position="832"/>
    </location>
</feature>
<comment type="subcellular location">
    <subcellularLocation>
        <location evidence="1">Nucleus</location>
    </subcellularLocation>
</comment>
<evidence type="ECO:0000259" key="8">
    <source>
        <dbReference type="Pfam" id="PF12894"/>
    </source>
</evidence>
<dbReference type="AlphaFoldDB" id="A0A5E8BIK5"/>
<proteinExistence type="predicted"/>
<dbReference type="GO" id="GO:0043596">
    <property type="term" value="C:nuclear replication fork"/>
    <property type="evidence" value="ECO:0007669"/>
    <property type="project" value="TreeGrafter"/>
</dbReference>
<feature type="domain" description="WDHD1/CFT4 second beta-propeller" evidence="7">
    <location>
        <begin position="531"/>
        <end position="782"/>
    </location>
</feature>
<feature type="domain" description="WDHD1/CFT4 helical bundle" evidence="9">
    <location>
        <begin position="888"/>
        <end position="980"/>
    </location>
</feature>
<dbReference type="Pfam" id="PF20946">
    <property type="entry name" value="Ctf4_C"/>
    <property type="match status" value="1"/>
</dbReference>
<evidence type="ECO:0000256" key="2">
    <source>
        <dbReference type="ARBA" id="ARBA00022574"/>
    </source>
</evidence>
<dbReference type="InterPro" id="IPR036322">
    <property type="entry name" value="WD40_repeat_dom_sf"/>
</dbReference>
<gene>
    <name evidence="10" type="ORF">SAPINGB_P002855</name>
</gene>
<feature type="region of interest" description="Disordered" evidence="6">
    <location>
        <begin position="58"/>
        <end position="91"/>
    </location>
</feature>
<accession>A0A5E8BIK5</accession>
<sequence length="993" mass="111478">MSVKDPLASAFDKSSHRKVFPHSVGITRLAYSRDGKYLFTVGSNSVVYRFKAGTDEQSKTMTLDRKKEEDEGKDDEEEEEEEEEGEGSNTKQYGIAANDKSFFIFSDSGRVDKYGIESMEFEGNVTRMALPVRDVSISSDSKWIAICGDESELKIVNVEDITKVISVQKFHTSGIKHVSYHPSDILISTSDVEGVLRFLAIPRQESSSVDLTQKVDGIIPKLRGDDAYASSKIAWHKSGQYFAVPTPLNSVAVYNRDMKEIVNFPINRDIINDIKRRQKFNGSVKDAETRADRDDEEEEEGHGHGPVSEAISDLCWSPSGAYLAISTADGLLLIWDVSTRMLLRVNKVNFKITSLSWNPKINEISFATSQGSLHTFSEAIDLNVSKYSPFEKGLDFEFEHFSEPNKTTANNKEPKEKSKRSNDLDKRAGDETRLSEELEDNYDNLDDNLLGSNTNGDDAFIEDDDGTYAKEIAEERIRKRKRRDNIDEDDSGDEEQNGDQGGFLTRDKMQAIITYATAHVKDSLRSSKYPSFQQGSTRWQNGRRHLTVNFVGYVWTLNEGPHNDVSVEFFDVGSNRKYHFRDTAGFDLACLTKSGVLFARSGINDKNDPVQKSTKKHSSMQVPRIYYRPHLGGSTASWEYKFIPQIHGTISNIALSETRAQVYTSEGYVFTFTLGGTPVRVNSINDRVITSAAFGDYFMTVCEPPGAKDSSCLRYSIENANTFEMIQNNHPLSLSPGSRLVATFFSASGDPCIYDSNGSLKILTAWRAMFQAPWIPIFDARVPGEKELSEVTQLLERAENDEDDEDVFDIQDFDDDGNKKTSKDSATEKEKEIQDRLDQIMSRRFCPLGLNEDNVFLAYPLTGKELEFPLPSYMDEFELQVPAITESRHEQAYLVQSVSHELAKDRGETGVEESDGWRLEMNKSLLRLFGAACGERQSDKALEIARLLSTSNSLALASKIAVDSGLPSLANAINDLREVMIQKEQEEMDGSGY</sequence>
<feature type="region of interest" description="Disordered" evidence="6">
    <location>
        <begin position="401"/>
        <end position="467"/>
    </location>
</feature>
<evidence type="ECO:0000313" key="10">
    <source>
        <dbReference type="EMBL" id="VVT50712.1"/>
    </source>
</evidence>
<evidence type="ECO:0000256" key="1">
    <source>
        <dbReference type="ARBA" id="ARBA00004123"/>
    </source>
</evidence>
<dbReference type="InterPro" id="IPR022100">
    <property type="entry name" value="WDHD1/CFT4_beta-prop_2nd"/>
</dbReference>
<dbReference type="GeneID" id="43581673"/>
<dbReference type="SUPFAM" id="SSF50978">
    <property type="entry name" value="WD40 repeat-like"/>
    <property type="match status" value="1"/>
</dbReference>
<dbReference type="GO" id="GO:0000278">
    <property type="term" value="P:mitotic cell cycle"/>
    <property type="evidence" value="ECO:0007669"/>
    <property type="project" value="TreeGrafter"/>
</dbReference>
<dbReference type="EMBL" id="CABVLU010000002">
    <property type="protein sequence ID" value="VVT50712.1"/>
    <property type="molecule type" value="Genomic_DNA"/>
</dbReference>
<keyword evidence="2 5" id="KW-0853">WD repeat</keyword>
<dbReference type="PROSITE" id="PS00678">
    <property type="entry name" value="WD_REPEATS_1"/>
    <property type="match status" value="1"/>
</dbReference>
<evidence type="ECO:0000256" key="4">
    <source>
        <dbReference type="ARBA" id="ARBA00023242"/>
    </source>
</evidence>
<dbReference type="PANTHER" id="PTHR19932">
    <property type="entry name" value="WD REPEAT AND HMG-BOX DNA BINDING PROTEIN"/>
    <property type="match status" value="1"/>
</dbReference>
<dbReference type="GO" id="GO:0006281">
    <property type="term" value="P:DNA repair"/>
    <property type="evidence" value="ECO:0007669"/>
    <property type="project" value="TreeGrafter"/>
</dbReference>
<feature type="domain" description="Anaphase-promoting complex subunit 4-like WD40" evidence="8">
    <location>
        <begin position="309"/>
        <end position="358"/>
    </location>
</feature>
<evidence type="ECO:0000259" key="7">
    <source>
        <dbReference type="Pfam" id="PF12341"/>
    </source>
</evidence>
<dbReference type="InterPro" id="IPR015943">
    <property type="entry name" value="WD40/YVTN_repeat-like_dom_sf"/>
</dbReference>
<feature type="region of interest" description="Disordered" evidence="6">
    <location>
        <begin position="282"/>
        <end position="307"/>
    </location>
</feature>
<dbReference type="InterPro" id="IPR001680">
    <property type="entry name" value="WD40_rpt"/>
</dbReference>
<dbReference type="Gene3D" id="2.130.10.10">
    <property type="entry name" value="YVTN repeat-like/Quinoprotein amine dehydrogenase"/>
    <property type="match status" value="2"/>
</dbReference>
<feature type="compositionally biased region" description="Basic and acidic residues" evidence="6">
    <location>
        <begin position="58"/>
        <end position="70"/>
    </location>
</feature>
<feature type="region of interest" description="Disordered" evidence="6">
    <location>
        <begin position="483"/>
        <end position="504"/>
    </location>
</feature>